<dbReference type="EMBL" id="RBAN01000002">
    <property type="protein sequence ID" value="RKN55317.1"/>
    <property type="molecule type" value="Genomic_DNA"/>
</dbReference>
<organism evidence="2 3">
    <name type="scientific">Micromonospora costi</name>
    <dbReference type="NCBI Taxonomy" id="1530042"/>
    <lineage>
        <taxon>Bacteria</taxon>
        <taxon>Bacillati</taxon>
        <taxon>Actinomycetota</taxon>
        <taxon>Actinomycetes</taxon>
        <taxon>Micromonosporales</taxon>
        <taxon>Micromonosporaceae</taxon>
        <taxon>Micromonospora</taxon>
    </lineage>
</organism>
<keyword evidence="3" id="KW-1185">Reference proteome</keyword>
<accession>A0A3B0A6X3</accession>
<evidence type="ECO:0000256" key="1">
    <source>
        <dbReference type="SAM" id="MobiDB-lite"/>
    </source>
</evidence>
<name>A0A3B0A6X3_9ACTN</name>
<proteinExistence type="predicted"/>
<protein>
    <submittedName>
        <fullName evidence="2">Uncharacterized protein</fullName>
    </submittedName>
</protein>
<dbReference type="OrthoDB" id="4045431at2"/>
<reference evidence="2 3" key="1">
    <citation type="journal article" date="2015" name="Int. J. Syst. Evol. Microbiol.">
        <title>Micromonospora costi sp. nov., isolated from a leaf of Costus speciosus.</title>
        <authorList>
            <person name="Thawai C."/>
        </authorList>
    </citation>
    <scope>NUCLEOTIDE SEQUENCE [LARGE SCALE GENOMIC DNA]</scope>
    <source>
        <strain evidence="2 3">CS1-12</strain>
    </source>
</reference>
<comment type="caution">
    <text evidence="2">The sequence shown here is derived from an EMBL/GenBank/DDBJ whole genome shotgun (WGS) entry which is preliminary data.</text>
</comment>
<dbReference type="AlphaFoldDB" id="A0A3B0A6X3"/>
<feature type="region of interest" description="Disordered" evidence="1">
    <location>
        <begin position="29"/>
        <end position="50"/>
    </location>
</feature>
<evidence type="ECO:0000313" key="2">
    <source>
        <dbReference type="EMBL" id="RKN55317.1"/>
    </source>
</evidence>
<sequence length="263" mass="29656">MTTEEAERLLFEEMFRHLDRIEPWLKRMDPSGPYDRPQERSALSRDDKETHPHRISHAAWHALSHAVDHLNCLRALLRDAHTMHMYAPYSLARAALENACAAVWLLAPEDRTERILRRLRLAALDIRGGEAARRLLSDAPGPRSEEERVEELREIARQRSVNPKAAVQRLSYAEIVKVAGDTSPAGSVPVQFTWRMCSAIAHGDLWATLNVVSREEVPGAPAGLVGMRITANVETLSFAVRLALDMTNAGRRLYDERSRRSGT</sequence>
<dbReference type="RefSeq" id="WP_120779505.1">
    <property type="nucleotide sequence ID" value="NZ_JBHLUP010000002.1"/>
</dbReference>
<dbReference type="Proteomes" id="UP000279968">
    <property type="component" value="Unassembled WGS sequence"/>
</dbReference>
<evidence type="ECO:0000313" key="3">
    <source>
        <dbReference type="Proteomes" id="UP000279968"/>
    </source>
</evidence>
<feature type="compositionally biased region" description="Basic and acidic residues" evidence="1">
    <location>
        <begin position="36"/>
        <end position="50"/>
    </location>
</feature>
<gene>
    <name evidence="2" type="ORF">D7193_11535</name>
</gene>